<name>A0AAT9J776_9VIRU</name>
<reference evidence="1" key="2">
    <citation type="submission" date="2024-03" db="EMBL/GenBank/DDBJ databases">
        <authorList>
            <person name="Ni Y."/>
            <person name="Xu T."/>
            <person name="Yan S."/>
            <person name="Chen L."/>
            <person name="Wang Y."/>
        </authorList>
    </citation>
    <scope>NUCLEOTIDE SEQUENCE</scope>
    <source>
        <strain evidence="1">NMH1</strain>
    </source>
</reference>
<evidence type="ECO:0000313" key="1">
    <source>
        <dbReference type="EMBL" id="DBA51800.1"/>
    </source>
</evidence>
<accession>A0AAT9J776</accession>
<proteinExistence type="predicted"/>
<sequence>MRYKWQRCKLCGEMFEEDDRYKHQSQKHFWYLGDIVDD</sequence>
<dbReference type="EMBL" id="BK067784">
    <property type="protein sequence ID" value="DBA51800.1"/>
    <property type="molecule type" value="Genomic_DNA"/>
</dbReference>
<reference evidence="1" key="1">
    <citation type="journal article" date="2024" name="Environ. Microbiol. Rep.">
        <title>Hiding in plain sight: The discovery of complete genomes of 11 hypothetical spindle-shaped viruses that putatively infect mesophilic ammonia-oxidizing archaea.</title>
        <authorList>
            <person name="Ni Y."/>
            <person name="Xu T."/>
            <person name="Yan S."/>
            <person name="Chen L."/>
            <person name="Wang Y."/>
        </authorList>
    </citation>
    <scope>NUCLEOTIDE SEQUENCE</scope>
    <source>
        <strain evidence="1">NMH1</strain>
    </source>
</reference>
<organism evidence="1">
    <name type="scientific">Nitrosopumilaceae spindle-shaped virus</name>
    <dbReference type="NCBI Taxonomy" id="3065433"/>
    <lineage>
        <taxon>Viruses</taxon>
    </lineage>
</organism>
<protein>
    <submittedName>
        <fullName evidence="1">ORF34</fullName>
    </submittedName>
</protein>